<dbReference type="AlphaFoldDB" id="A0A8T0PP69"/>
<name>A0A8T0PP69_PANVG</name>
<organism evidence="12 13">
    <name type="scientific">Panicum virgatum</name>
    <name type="common">Blackwell switchgrass</name>
    <dbReference type="NCBI Taxonomy" id="38727"/>
    <lineage>
        <taxon>Eukaryota</taxon>
        <taxon>Viridiplantae</taxon>
        <taxon>Streptophyta</taxon>
        <taxon>Embryophyta</taxon>
        <taxon>Tracheophyta</taxon>
        <taxon>Spermatophyta</taxon>
        <taxon>Magnoliopsida</taxon>
        <taxon>Liliopsida</taxon>
        <taxon>Poales</taxon>
        <taxon>Poaceae</taxon>
        <taxon>PACMAD clade</taxon>
        <taxon>Panicoideae</taxon>
        <taxon>Panicodae</taxon>
        <taxon>Paniceae</taxon>
        <taxon>Panicinae</taxon>
        <taxon>Panicum</taxon>
        <taxon>Panicum sect. Hiantes</taxon>
    </lineage>
</organism>
<comment type="similarity">
    <text evidence="3 10">Belongs to the phytosulfokine family.</text>
</comment>
<dbReference type="GO" id="GO:0030154">
    <property type="term" value="P:cell differentiation"/>
    <property type="evidence" value="ECO:0007669"/>
    <property type="project" value="UniProtKB-UniRule"/>
</dbReference>
<comment type="function">
    <text evidence="1 10">Promotes plant cell differentiation, organogenesis and somatic embryogenesis as well as cell proliferation.</text>
</comment>
<comment type="PTM">
    <text evidence="10">PSK-alpha is produced by endopeptidase digestion. PSK-beta is produced from PSK-alpha by exopeptidase digestion.</text>
</comment>
<dbReference type="InterPro" id="IPR009438">
    <property type="entry name" value="Phytosulfokine"/>
</dbReference>
<keyword evidence="4 10" id="KW-0217">Developmental protein</keyword>
<feature type="compositionally biased region" description="Basic and acidic residues" evidence="11">
    <location>
        <begin position="39"/>
        <end position="50"/>
    </location>
</feature>
<evidence type="ECO:0000256" key="8">
    <source>
        <dbReference type="ARBA" id="ARBA00022782"/>
    </source>
</evidence>
<dbReference type="Pfam" id="PF06404">
    <property type="entry name" value="PSK"/>
    <property type="match status" value="1"/>
</dbReference>
<dbReference type="PANTHER" id="PTHR33285:SF55">
    <property type="entry name" value="PHYTOSULFOKINES 3"/>
    <property type="match status" value="1"/>
</dbReference>
<dbReference type="EMBL" id="CM029051">
    <property type="protein sequence ID" value="KAG2562718.1"/>
    <property type="molecule type" value="Genomic_DNA"/>
</dbReference>
<feature type="region of interest" description="Disordered" evidence="11">
    <location>
        <begin position="29"/>
        <end position="83"/>
    </location>
</feature>
<comment type="subcellular location">
    <subcellularLocation>
        <location evidence="2 10">Secreted</location>
    </subcellularLocation>
</comment>
<keyword evidence="6 10" id="KW-0765">Sulfation</keyword>
<evidence type="ECO:0000256" key="9">
    <source>
        <dbReference type="ARBA" id="ARBA00023030"/>
    </source>
</evidence>
<evidence type="ECO:0000313" key="12">
    <source>
        <dbReference type="EMBL" id="KAG2562718.1"/>
    </source>
</evidence>
<sequence length="107" mass="10866">MAPSSPPRRAALLLLSLLLLSAVAHAARESPAVARSSRGHAELRGQRGEVDGEEEKAAGFTAADDGDGPCGGGGGGGEAAEEGEECLVRRTLVAHTDYIYTQGGGHN</sequence>
<evidence type="ECO:0000256" key="3">
    <source>
        <dbReference type="ARBA" id="ARBA00010781"/>
    </source>
</evidence>
<feature type="signal peptide" evidence="10">
    <location>
        <begin position="1"/>
        <end position="26"/>
    </location>
</feature>
<keyword evidence="8 10" id="KW-0221">Differentiation</keyword>
<dbReference type="GO" id="GO:0005576">
    <property type="term" value="C:extracellular region"/>
    <property type="evidence" value="ECO:0007669"/>
    <property type="project" value="UniProtKB-SubCell"/>
</dbReference>
<proteinExistence type="inferred from homology"/>
<feature type="chain" id="PRO_5035960903" description="Phytosulfokine" evidence="10">
    <location>
        <begin position="27"/>
        <end position="107"/>
    </location>
</feature>
<accession>A0A8T0PP69</accession>
<dbReference type="Proteomes" id="UP000823388">
    <property type="component" value="Chromosome 8K"/>
</dbReference>
<comment type="caution">
    <text evidence="12">The sequence shown here is derived from an EMBL/GenBank/DDBJ whole genome shotgun (WGS) entry which is preliminary data.</text>
</comment>
<reference evidence="12" key="1">
    <citation type="submission" date="2020-05" db="EMBL/GenBank/DDBJ databases">
        <title>WGS assembly of Panicum virgatum.</title>
        <authorList>
            <person name="Lovell J.T."/>
            <person name="Jenkins J."/>
            <person name="Shu S."/>
            <person name="Juenger T.E."/>
            <person name="Schmutz J."/>
        </authorList>
    </citation>
    <scope>NUCLEOTIDE SEQUENCE</scope>
    <source>
        <strain evidence="12">AP13</strain>
    </source>
</reference>
<evidence type="ECO:0000256" key="11">
    <source>
        <dbReference type="SAM" id="MobiDB-lite"/>
    </source>
</evidence>
<evidence type="ECO:0000256" key="1">
    <source>
        <dbReference type="ARBA" id="ARBA00003158"/>
    </source>
</evidence>
<gene>
    <name evidence="12" type="ORF">PVAP13_8KG241000</name>
</gene>
<comment type="PTM">
    <text evidence="10">Sulfation is important for activity and for the binding to a putative membrane receptor.</text>
</comment>
<dbReference type="PANTHER" id="PTHR33285">
    <property type="entry name" value="PHYTOSULFOKINES 3"/>
    <property type="match status" value="1"/>
</dbReference>
<keyword evidence="9 10" id="KW-0339">Growth factor</keyword>
<evidence type="ECO:0000313" key="13">
    <source>
        <dbReference type="Proteomes" id="UP000823388"/>
    </source>
</evidence>
<dbReference type="GO" id="GO:0008083">
    <property type="term" value="F:growth factor activity"/>
    <property type="evidence" value="ECO:0007669"/>
    <property type="project" value="UniProtKB-UniRule"/>
</dbReference>
<keyword evidence="5 10" id="KW-0964">Secreted</keyword>
<evidence type="ECO:0000256" key="6">
    <source>
        <dbReference type="ARBA" id="ARBA00022641"/>
    </source>
</evidence>
<keyword evidence="13" id="KW-1185">Reference proteome</keyword>
<evidence type="ECO:0000256" key="4">
    <source>
        <dbReference type="ARBA" id="ARBA00022473"/>
    </source>
</evidence>
<protein>
    <recommendedName>
        <fullName evidence="10">Phytosulfokine</fullName>
    </recommendedName>
    <component>
        <recommendedName>
            <fullName evidence="10">Phytosulfokine-alpha</fullName>
            <shortName evidence="10">PSK-alpha</shortName>
            <shortName evidence="10">Phytosulfokine-a</shortName>
        </recommendedName>
    </component>
    <component>
        <recommendedName>
            <fullName evidence="10">Phytosulfokine-beta</fullName>
            <shortName evidence="10">PSK-beta</shortName>
            <shortName evidence="10">Phytosulfokine-b</shortName>
        </recommendedName>
    </component>
</protein>
<keyword evidence="7 10" id="KW-0732">Signal</keyword>
<evidence type="ECO:0000256" key="5">
    <source>
        <dbReference type="ARBA" id="ARBA00022525"/>
    </source>
</evidence>
<evidence type="ECO:0000256" key="7">
    <source>
        <dbReference type="ARBA" id="ARBA00022729"/>
    </source>
</evidence>
<evidence type="ECO:0000256" key="2">
    <source>
        <dbReference type="ARBA" id="ARBA00004613"/>
    </source>
</evidence>
<dbReference type="GO" id="GO:0008283">
    <property type="term" value="P:cell population proliferation"/>
    <property type="evidence" value="ECO:0007669"/>
    <property type="project" value="UniProtKB-UniRule"/>
</dbReference>
<feature type="compositionally biased region" description="Gly residues" evidence="11">
    <location>
        <begin position="68"/>
        <end position="78"/>
    </location>
</feature>
<evidence type="ECO:0000256" key="10">
    <source>
        <dbReference type="RuleBase" id="RU368031"/>
    </source>
</evidence>